<feature type="domain" description="DUF4537" evidence="2">
    <location>
        <begin position="268"/>
        <end position="401"/>
    </location>
</feature>
<dbReference type="AlphaFoldDB" id="A0AAD8YST3"/>
<sequence length="562" mass="62191">SEICCVVMASRYELSESQSVIPVLMGRDRNMTLVLDTSEAMATVLGTVKNLIIQTLLSKASLRNSLFNIITFSYKVMPWSDHMIPCAPDTVYEALGWIHTLRTSPGNDLLTALTTAFSDPGCQSVQLVTNSLPDNAEKCLNALSAFQTRPVHTFYISEREALDSDTSDFLKCFTAATRGSCYRLSLNLDGTSEKVTLLHSTDTLSQIKDPSTSEDGQRQAMCFNLTHAIHLSPYCNAFLFRCCTRNPFTGTPCVAARVMRGAEFFPGCRVLARREADGLYYMGTIVNQLQDRGGMFLVAFDKPGTQGTHMAWTQLTCQPDMVNISLAHGHAIAPGDTVLAPLELQMGSYAPGRILSGTEIRDPLKGGEGDGLLVLFWNGIRMHIPNNLAVWIPASHHERIIMDLQFGVLRPCWLSHTHCSHIDWTPPCCVHPRLSATYSSCACPIRSCPALAPCLFPSRTEALERKGDQLKELQSSQETKTPLCLPSSSDSSDDEDEARKATEKFHPSGSELVSRSVNTDISCLKQPHTEPQSRPAWRYWRRDAPEPHHSQPGKCPQQRSIL</sequence>
<proteinExistence type="predicted"/>
<protein>
    <recommendedName>
        <fullName evidence="2">DUF4537 domain-containing protein</fullName>
    </recommendedName>
</protein>
<dbReference type="PANTHER" id="PTHR14343">
    <property type="entry name" value="VWFA DOMAIN-CONTAINING PROTEIN"/>
    <property type="match status" value="1"/>
</dbReference>
<dbReference type="InterPro" id="IPR036465">
    <property type="entry name" value="vWFA_dom_sf"/>
</dbReference>
<dbReference type="PANTHER" id="PTHR14343:SF3">
    <property type="entry name" value="SIMILAR TO PREDICTED GENE ICRFP703B1614Q5.5"/>
    <property type="match status" value="1"/>
</dbReference>
<evidence type="ECO:0000313" key="3">
    <source>
        <dbReference type="EMBL" id="KAK1785318.1"/>
    </source>
</evidence>
<dbReference type="Proteomes" id="UP001239994">
    <property type="component" value="Unassembled WGS sequence"/>
</dbReference>
<dbReference type="InterPro" id="IPR032770">
    <property type="entry name" value="DUF4537"/>
</dbReference>
<feature type="compositionally biased region" description="Basic and acidic residues" evidence="1">
    <location>
        <begin position="497"/>
        <end position="506"/>
    </location>
</feature>
<dbReference type="CDD" id="cd04508">
    <property type="entry name" value="Tudor_SF"/>
    <property type="match status" value="1"/>
</dbReference>
<reference evidence="3" key="1">
    <citation type="submission" date="2023-03" db="EMBL/GenBank/DDBJ databases">
        <title>Electrophorus voltai genome.</title>
        <authorList>
            <person name="Bian C."/>
        </authorList>
    </citation>
    <scope>NUCLEOTIDE SEQUENCE</scope>
    <source>
        <strain evidence="3">CB-2022</strain>
        <tissue evidence="3">Muscle</tissue>
    </source>
</reference>
<evidence type="ECO:0000256" key="1">
    <source>
        <dbReference type="SAM" id="MobiDB-lite"/>
    </source>
</evidence>
<evidence type="ECO:0000313" key="4">
    <source>
        <dbReference type="Proteomes" id="UP001239994"/>
    </source>
</evidence>
<name>A0AAD8YST3_9TELE</name>
<gene>
    <name evidence="3" type="ORF">P4O66_018240</name>
</gene>
<keyword evidence="4" id="KW-1185">Reference proteome</keyword>
<feature type="non-terminal residue" evidence="3">
    <location>
        <position position="1"/>
    </location>
</feature>
<feature type="non-terminal residue" evidence="3">
    <location>
        <position position="562"/>
    </location>
</feature>
<accession>A0AAD8YST3</accession>
<comment type="caution">
    <text evidence="3">The sequence shown here is derived from an EMBL/GenBank/DDBJ whole genome shotgun (WGS) entry which is preliminary data.</text>
</comment>
<dbReference type="Gene3D" id="2.30.30.140">
    <property type="match status" value="1"/>
</dbReference>
<dbReference type="SUPFAM" id="SSF53300">
    <property type="entry name" value="vWA-like"/>
    <property type="match status" value="1"/>
</dbReference>
<feature type="compositionally biased region" description="Basic and acidic residues" evidence="1">
    <location>
        <begin position="540"/>
        <end position="549"/>
    </location>
</feature>
<evidence type="ECO:0000259" key="2">
    <source>
        <dbReference type="Pfam" id="PF15057"/>
    </source>
</evidence>
<dbReference type="Pfam" id="PF15057">
    <property type="entry name" value="DUF4537"/>
    <property type="match status" value="1"/>
</dbReference>
<dbReference type="EMBL" id="JAROKS010000026">
    <property type="protein sequence ID" value="KAK1785318.1"/>
    <property type="molecule type" value="Genomic_DNA"/>
</dbReference>
<feature type="compositionally biased region" description="Polar residues" evidence="1">
    <location>
        <begin position="511"/>
        <end position="521"/>
    </location>
</feature>
<organism evidence="3 4">
    <name type="scientific">Electrophorus voltai</name>
    <dbReference type="NCBI Taxonomy" id="2609070"/>
    <lineage>
        <taxon>Eukaryota</taxon>
        <taxon>Metazoa</taxon>
        <taxon>Chordata</taxon>
        <taxon>Craniata</taxon>
        <taxon>Vertebrata</taxon>
        <taxon>Euteleostomi</taxon>
        <taxon>Actinopterygii</taxon>
        <taxon>Neopterygii</taxon>
        <taxon>Teleostei</taxon>
        <taxon>Ostariophysi</taxon>
        <taxon>Gymnotiformes</taxon>
        <taxon>Gymnotoidei</taxon>
        <taxon>Gymnotidae</taxon>
        <taxon>Electrophorus</taxon>
    </lineage>
</organism>
<feature type="region of interest" description="Disordered" evidence="1">
    <location>
        <begin position="471"/>
        <end position="562"/>
    </location>
</feature>
<dbReference type="Gene3D" id="3.40.50.410">
    <property type="entry name" value="von Willebrand factor, type A domain"/>
    <property type="match status" value="1"/>
</dbReference>